<evidence type="ECO:0000256" key="3">
    <source>
        <dbReference type="ARBA" id="ARBA00023274"/>
    </source>
</evidence>
<dbReference type="GO" id="GO:0003735">
    <property type="term" value="F:structural constituent of ribosome"/>
    <property type="evidence" value="ECO:0007669"/>
    <property type="project" value="InterPro"/>
</dbReference>
<name>A0A931YE08_9BACT</name>
<dbReference type="Gene3D" id="2.30.30.790">
    <property type="match status" value="1"/>
</dbReference>
<dbReference type="InterPro" id="IPR038657">
    <property type="entry name" value="Ribosomal_bL19_sf"/>
</dbReference>
<evidence type="ECO:0000256" key="4">
    <source>
        <dbReference type="ARBA" id="ARBA00035171"/>
    </source>
</evidence>
<dbReference type="SUPFAM" id="SSF50104">
    <property type="entry name" value="Translation proteins SH3-like domain"/>
    <property type="match status" value="1"/>
</dbReference>
<dbReference type="GO" id="GO:0006412">
    <property type="term" value="P:translation"/>
    <property type="evidence" value="ECO:0007669"/>
    <property type="project" value="InterPro"/>
</dbReference>
<dbReference type="Proteomes" id="UP000709672">
    <property type="component" value="Unassembled WGS sequence"/>
</dbReference>
<gene>
    <name evidence="7" type="primary">rplS</name>
    <name evidence="6" type="ORF">HYT38_02810</name>
    <name evidence="7" type="ORF">HYV66_02835</name>
</gene>
<evidence type="ECO:0000256" key="5">
    <source>
        <dbReference type="ARBA" id="ARBA00035493"/>
    </source>
</evidence>
<accession>A0A931YE08</accession>
<dbReference type="GO" id="GO:0022625">
    <property type="term" value="C:cytosolic large ribosomal subunit"/>
    <property type="evidence" value="ECO:0007669"/>
    <property type="project" value="TreeGrafter"/>
</dbReference>
<dbReference type="Proteomes" id="UP000786662">
    <property type="component" value="Unassembled WGS sequence"/>
</dbReference>
<sequence length="162" mass="17640">MLSAQDFIKIEYKSLKDNPALKAGFRVGDTVKVHQMIKEITTTKKNISKTAKKALEKSGGGDKGPVERIQVFEGIVIARKHGAEPGASFTVRKIAAGGVAVEKIYPLYSPTLKKIEVVSRPKVRRAKLYFLRNRTGVAARRLGVGAAVEAETDSAESKDESK</sequence>
<dbReference type="InterPro" id="IPR008991">
    <property type="entry name" value="Translation_prot_SH3-like_sf"/>
</dbReference>
<dbReference type="Pfam" id="PF01245">
    <property type="entry name" value="Ribosomal_L19"/>
    <property type="match status" value="1"/>
</dbReference>
<dbReference type="InterPro" id="IPR001857">
    <property type="entry name" value="Ribosomal_bL19"/>
</dbReference>
<evidence type="ECO:0000313" key="8">
    <source>
        <dbReference type="Proteomes" id="UP000709672"/>
    </source>
</evidence>
<protein>
    <recommendedName>
        <fullName evidence="4">Large ribosomal subunit protein bL19</fullName>
    </recommendedName>
    <alternativeName>
        <fullName evidence="5">50S ribosomal protein L19</fullName>
    </alternativeName>
</protein>
<dbReference type="AlphaFoldDB" id="A0A931YE08"/>
<evidence type="ECO:0000313" key="6">
    <source>
        <dbReference type="EMBL" id="MBI2052576.1"/>
    </source>
</evidence>
<organism evidence="7 8">
    <name type="scientific">Candidatus Sungiibacteriota bacterium</name>
    <dbReference type="NCBI Taxonomy" id="2750080"/>
    <lineage>
        <taxon>Bacteria</taxon>
        <taxon>Candidatus Sungiibacteriota</taxon>
    </lineage>
</organism>
<keyword evidence="3" id="KW-0687">Ribonucleoprotein</keyword>
<dbReference type="NCBIfam" id="TIGR01024">
    <property type="entry name" value="rplS_bact"/>
    <property type="match status" value="1"/>
</dbReference>
<evidence type="ECO:0000313" key="7">
    <source>
        <dbReference type="EMBL" id="MBI2466135.1"/>
    </source>
</evidence>
<keyword evidence="2 7" id="KW-0689">Ribosomal protein</keyword>
<evidence type="ECO:0000256" key="2">
    <source>
        <dbReference type="ARBA" id="ARBA00022980"/>
    </source>
</evidence>
<dbReference type="PANTHER" id="PTHR15680">
    <property type="entry name" value="RIBOSOMAL PROTEIN L19"/>
    <property type="match status" value="1"/>
</dbReference>
<proteinExistence type="inferred from homology"/>
<evidence type="ECO:0000256" key="1">
    <source>
        <dbReference type="ARBA" id="ARBA00005781"/>
    </source>
</evidence>
<dbReference type="EMBL" id="JACOYY010000076">
    <property type="protein sequence ID" value="MBI2052576.1"/>
    <property type="molecule type" value="Genomic_DNA"/>
</dbReference>
<comment type="caution">
    <text evidence="7">The sequence shown here is derived from an EMBL/GenBank/DDBJ whole genome shotgun (WGS) entry which is preliminary data.</text>
</comment>
<dbReference type="EMBL" id="JACPHQ010000040">
    <property type="protein sequence ID" value="MBI2466135.1"/>
    <property type="molecule type" value="Genomic_DNA"/>
</dbReference>
<dbReference type="PANTHER" id="PTHR15680:SF9">
    <property type="entry name" value="LARGE RIBOSOMAL SUBUNIT PROTEIN BL19M"/>
    <property type="match status" value="1"/>
</dbReference>
<reference evidence="7" key="1">
    <citation type="submission" date="2020-07" db="EMBL/GenBank/DDBJ databases">
        <title>Huge and variable diversity of episymbiotic CPR bacteria and DPANN archaea in groundwater ecosystems.</title>
        <authorList>
            <person name="He C.Y."/>
            <person name="Keren R."/>
            <person name="Whittaker M."/>
            <person name="Farag I.F."/>
            <person name="Doudna J."/>
            <person name="Cate J.H.D."/>
            <person name="Banfield J.F."/>
        </authorList>
    </citation>
    <scope>NUCLEOTIDE SEQUENCE</scope>
    <source>
        <strain evidence="6">NC_groundwater_191_Ag_S-0.1um_45_8</strain>
        <strain evidence="7">NC_groundwater_418_Ag_B-0.1um_45_10</strain>
    </source>
</reference>
<comment type="similarity">
    <text evidence="1">Belongs to the bacterial ribosomal protein bL19 family.</text>
</comment>